<dbReference type="STRING" id="1070870.SAMN05444351_0930"/>
<accession>A0A1M5ETF1</accession>
<organism evidence="2 3">
    <name type="scientific">Geodermatophilus nigrescens</name>
    <dbReference type="NCBI Taxonomy" id="1070870"/>
    <lineage>
        <taxon>Bacteria</taxon>
        <taxon>Bacillati</taxon>
        <taxon>Actinomycetota</taxon>
        <taxon>Actinomycetes</taxon>
        <taxon>Geodermatophilales</taxon>
        <taxon>Geodermatophilaceae</taxon>
        <taxon>Geodermatophilus</taxon>
    </lineage>
</organism>
<feature type="compositionally biased region" description="Basic and acidic residues" evidence="1">
    <location>
        <begin position="14"/>
        <end position="29"/>
    </location>
</feature>
<dbReference type="Proteomes" id="UP000184471">
    <property type="component" value="Unassembled WGS sequence"/>
</dbReference>
<reference evidence="2 3" key="1">
    <citation type="submission" date="2016-11" db="EMBL/GenBank/DDBJ databases">
        <authorList>
            <person name="Jaros S."/>
            <person name="Januszkiewicz K."/>
            <person name="Wedrychowicz H."/>
        </authorList>
    </citation>
    <scope>NUCLEOTIDE SEQUENCE [LARGE SCALE GENOMIC DNA]</scope>
    <source>
        <strain evidence="2 3">DSM 45408</strain>
    </source>
</reference>
<protein>
    <submittedName>
        <fullName evidence="2">Uncharacterized protein</fullName>
    </submittedName>
</protein>
<dbReference type="EMBL" id="FQVX01000001">
    <property type="protein sequence ID" value="SHF82528.1"/>
    <property type="molecule type" value="Genomic_DNA"/>
</dbReference>
<dbReference type="RefSeq" id="WP_073418829.1">
    <property type="nucleotide sequence ID" value="NZ_FQVX01000001.1"/>
</dbReference>
<proteinExistence type="predicted"/>
<dbReference type="AlphaFoldDB" id="A0A1M5ETF1"/>
<evidence type="ECO:0000256" key="1">
    <source>
        <dbReference type="SAM" id="MobiDB-lite"/>
    </source>
</evidence>
<sequence length="408" mass="42511">MTRPTVASRLRGRAALDPRDRADAKRGGPDADLTTFAHARGLEPLGSLNPSGYAAALPMEPELQSNVLRGTVGGRDVVLWHWRFPWPLDGDGPVGPWTFYGVVSRYRSSVSSWFTGDDEEQYVGVPCTGVATLTPEAGLLPAFTVRCGAGTRTASRRAVPLGSTGAVLDAERPLPDGVVDALARGPLAAVVRAGARNAFFEVAYRFGTVVLRRNGYVTGEHDLDGLLRMAVDAGDALAAACRPLARPQPAEQPLPPPGAQPLPPELVPPAAQAGALAALAAHFRLTPEDPRAYTAAFPANPVPGTAFAVLRGALPGLPPTTRLALHTEAPVPRLNTGRTALVLPAGGAAPTPPGGVRLDVPGARLRLAVHGGLWTCSVLRWRPLDLGDVDLLLACGAEQARATGALPA</sequence>
<name>A0A1M5ETF1_9ACTN</name>
<gene>
    <name evidence="2" type="ORF">SAMN05444351_0930</name>
</gene>
<evidence type="ECO:0000313" key="3">
    <source>
        <dbReference type="Proteomes" id="UP000184471"/>
    </source>
</evidence>
<evidence type="ECO:0000313" key="2">
    <source>
        <dbReference type="EMBL" id="SHF82528.1"/>
    </source>
</evidence>
<dbReference type="OrthoDB" id="5176751at2"/>
<keyword evidence="3" id="KW-1185">Reference proteome</keyword>
<feature type="region of interest" description="Disordered" evidence="1">
    <location>
        <begin position="1"/>
        <end position="32"/>
    </location>
</feature>